<dbReference type="Gene3D" id="1.10.287.990">
    <property type="entry name" value="Fe,Mn superoxide dismutase (SOD) domain"/>
    <property type="match status" value="1"/>
</dbReference>
<dbReference type="InterPro" id="IPR001189">
    <property type="entry name" value="Mn/Fe_SOD"/>
</dbReference>
<proteinExistence type="inferred from homology"/>
<keyword evidence="4 5" id="KW-0560">Oxidoreductase</keyword>
<dbReference type="PANTHER" id="PTHR42769:SF3">
    <property type="entry name" value="SUPEROXIDE DISMUTASE [FE] 2, CHLOROPLASTIC"/>
    <property type="match status" value="1"/>
</dbReference>
<dbReference type="SUPFAM" id="SSF46609">
    <property type="entry name" value="Fe,Mn superoxide dismutase (SOD), N-terminal domain"/>
    <property type="match status" value="1"/>
</dbReference>
<dbReference type="PROSITE" id="PS00088">
    <property type="entry name" value="SOD_MN"/>
    <property type="match status" value="1"/>
</dbReference>
<dbReference type="PIRSF" id="PIRSF000349">
    <property type="entry name" value="SODismutase"/>
    <property type="match status" value="1"/>
</dbReference>
<gene>
    <name evidence="8" type="ORF">ACFO0A_04035</name>
</gene>
<dbReference type="GO" id="GO:0004784">
    <property type="term" value="F:superoxide dismutase activity"/>
    <property type="evidence" value="ECO:0007669"/>
    <property type="project" value="UniProtKB-EC"/>
</dbReference>
<evidence type="ECO:0000313" key="9">
    <source>
        <dbReference type="Proteomes" id="UP001595828"/>
    </source>
</evidence>
<protein>
    <recommendedName>
        <fullName evidence="2 5">Superoxide dismutase</fullName>
        <ecNumber evidence="2 5">1.15.1.1</ecNumber>
    </recommendedName>
</protein>
<evidence type="ECO:0000313" key="8">
    <source>
        <dbReference type="EMBL" id="MFC4294224.1"/>
    </source>
</evidence>
<dbReference type="InterPro" id="IPR019833">
    <property type="entry name" value="Mn/Fe_SOD_BS"/>
</dbReference>
<evidence type="ECO:0000259" key="6">
    <source>
        <dbReference type="Pfam" id="PF00081"/>
    </source>
</evidence>
<keyword evidence="9" id="KW-1185">Reference proteome</keyword>
<evidence type="ECO:0000256" key="5">
    <source>
        <dbReference type="RuleBase" id="RU000414"/>
    </source>
</evidence>
<evidence type="ECO:0000256" key="3">
    <source>
        <dbReference type="ARBA" id="ARBA00022723"/>
    </source>
</evidence>
<comment type="function">
    <text evidence="5">Destroys radicals which are normally produced within the cells and which are toxic to biological systems.</text>
</comment>
<feature type="domain" description="Manganese/iron superoxide dismutase N-terminal" evidence="6">
    <location>
        <begin position="4"/>
        <end position="86"/>
    </location>
</feature>
<dbReference type="Proteomes" id="UP001595828">
    <property type="component" value="Unassembled WGS sequence"/>
</dbReference>
<comment type="caution">
    <text evidence="8">The sequence shown here is derived from an EMBL/GenBank/DDBJ whole genome shotgun (WGS) entry which is preliminary data.</text>
</comment>
<evidence type="ECO:0000256" key="1">
    <source>
        <dbReference type="ARBA" id="ARBA00008714"/>
    </source>
</evidence>
<dbReference type="InterPro" id="IPR019832">
    <property type="entry name" value="Mn/Fe_SOD_C"/>
</dbReference>
<dbReference type="InterPro" id="IPR036314">
    <property type="entry name" value="SOD_C_sf"/>
</dbReference>
<dbReference type="SUPFAM" id="SSF54719">
    <property type="entry name" value="Fe,Mn superoxide dismutase (SOD), C-terminal domain"/>
    <property type="match status" value="1"/>
</dbReference>
<dbReference type="RefSeq" id="WP_379537684.1">
    <property type="nucleotide sequence ID" value="NZ_JBHSDR010000003.1"/>
</dbReference>
<evidence type="ECO:0000256" key="4">
    <source>
        <dbReference type="ARBA" id="ARBA00023002"/>
    </source>
</evidence>
<dbReference type="PRINTS" id="PR01703">
    <property type="entry name" value="MNSODISMTASE"/>
</dbReference>
<feature type="domain" description="Manganese/iron superoxide dismutase C-terminal" evidence="7">
    <location>
        <begin position="92"/>
        <end position="192"/>
    </location>
</feature>
<organism evidence="8 9">
    <name type="scientific">Novosphingobium tardum</name>
    <dbReference type="NCBI Taxonomy" id="1538021"/>
    <lineage>
        <taxon>Bacteria</taxon>
        <taxon>Pseudomonadati</taxon>
        <taxon>Pseudomonadota</taxon>
        <taxon>Alphaproteobacteria</taxon>
        <taxon>Sphingomonadales</taxon>
        <taxon>Sphingomonadaceae</taxon>
        <taxon>Novosphingobium</taxon>
    </lineage>
</organism>
<sequence>MPIKLIDLPYAEDALSPTISADTLATHHGKHHQAYVTKTNDAIAGTELETAPLEQIIKAAKDKGDKPLFNNSAQTWNHGFYWHSLSPSAQTPSGELADAVARDFGSHEEFAKALQEKGEKHFGSGWVWLASTGGKLSIEESHDAETLALGDALPLLVIDVWEHAYYLDHKNERPKYLKAVIGQHLNWEFAAANLASGKRWTYPA</sequence>
<reference evidence="9" key="1">
    <citation type="journal article" date="2019" name="Int. J. Syst. Evol. Microbiol.">
        <title>The Global Catalogue of Microorganisms (GCM) 10K type strain sequencing project: providing services to taxonomists for standard genome sequencing and annotation.</title>
        <authorList>
            <consortium name="The Broad Institute Genomics Platform"/>
            <consortium name="The Broad Institute Genome Sequencing Center for Infectious Disease"/>
            <person name="Wu L."/>
            <person name="Ma J."/>
        </authorList>
    </citation>
    <scope>NUCLEOTIDE SEQUENCE [LARGE SCALE GENOMIC DNA]</scope>
    <source>
        <strain evidence="9">CGMCC 1.12989</strain>
    </source>
</reference>
<evidence type="ECO:0000259" key="7">
    <source>
        <dbReference type="Pfam" id="PF02777"/>
    </source>
</evidence>
<dbReference type="PANTHER" id="PTHR42769">
    <property type="entry name" value="SUPEROXIDE DISMUTASE"/>
    <property type="match status" value="1"/>
</dbReference>
<dbReference type="EC" id="1.15.1.1" evidence="2 5"/>
<dbReference type="InterPro" id="IPR036324">
    <property type="entry name" value="Mn/Fe_SOD_N_sf"/>
</dbReference>
<accession>A0ABV8RND3</accession>
<dbReference type="InterPro" id="IPR019831">
    <property type="entry name" value="Mn/Fe_SOD_N"/>
</dbReference>
<keyword evidence="3 5" id="KW-0479">Metal-binding</keyword>
<name>A0ABV8RND3_9SPHN</name>
<dbReference type="Gene3D" id="3.55.40.20">
    <property type="entry name" value="Iron/manganese superoxide dismutase, C-terminal domain"/>
    <property type="match status" value="1"/>
</dbReference>
<evidence type="ECO:0000256" key="2">
    <source>
        <dbReference type="ARBA" id="ARBA00012682"/>
    </source>
</evidence>
<dbReference type="Pfam" id="PF00081">
    <property type="entry name" value="Sod_Fe_N"/>
    <property type="match status" value="1"/>
</dbReference>
<comment type="similarity">
    <text evidence="1 5">Belongs to the iron/manganese superoxide dismutase family.</text>
</comment>
<comment type="catalytic activity">
    <reaction evidence="5">
        <text>2 superoxide + 2 H(+) = H2O2 + O2</text>
        <dbReference type="Rhea" id="RHEA:20696"/>
        <dbReference type="ChEBI" id="CHEBI:15378"/>
        <dbReference type="ChEBI" id="CHEBI:15379"/>
        <dbReference type="ChEBI" id="CHEBI:16240"/>
        <dbReference type="ChEBI" id="CHEBI:18421"/>
        <dbReference type="EC" id="1.15.1.1"/>
    </reaction>
</comment>
<dbReference type="Pfam" id="PF02777">
    <property type="entry name" value="Sod_Fe_C"/>
    <property type="match status" value="1"/>
</dbReference>
<dbReference type="EMBL" id="JBHSDR010000003">
    <property type="protein sequence ID" value="MFC4294224.1"/>
    <property type="molecule type" value="Genomic_DNA"/>
</dbReference>